<dbReference type="EMBL" id="QGKX02000996">
    <property type="protein sequence ID" value="KAF3552943.1"/>
    <property type="molecule type" value="Genomic_DNA"/>
</dbReference>
<name>A0A8S9QKN0_BRACR</name>
<accession>A0A8S9QKN0</accession>
<sequence>MDWNPKYTTIGMKNHLSPQGLNRLRFSELHCPYLGGVIIGSSLLVRLGNILQHNPGYPSEQSEPCSDTTLVVTPPIRNE</sequence>
<evidence type="ECO:0000313" key="3">
    <source>
        <dbReference type="Proteomes" id="UP000712600"/>
    </source>
</evidence>
<reference evidence="2" key="1">
    <citation type="submission" date="2019-12" db="EMBL/GenBank/DDBJ databases">
        <title>Genome sequencing and annotation of Brassica cretica.</title>
        <authorList>
            <person name="Studholme D.J."/>
            <person name="Sarris P."/>
        </authorList>
    </citation>
    <scope>NUCLEOTIDE SEQUENCE</scope>
    <source>
        <strain evidence="2">PFS-109/04</strain>
        <tissue evidence="2">Leaf</tissue>
    </source>
</reference>
<evidence type="ECO:0000256" key="1">
    <source>
        <dbReference type="SAM" id="MobiDB-lite"/>
    </source>
</evidence>
<proteinExistence type="predicted"/>
<feature type="region of interest" description="Disordered" evidence="1">
    <location>
        <begin position="55"/>
        <end position="79"/>
    </location>
</feature>
<gene>
    <name evidence="2" type="ORF">F2Q69_00011402</name>
</gene>
<evidence type="ECO:0000313" key="2">
    <source>
        <dbReference type="EMBL" id="KAF3552943.1"/>
    </source>
</evidence>
<protein>
    <submittedName>
        <fullName evidence="2">Uncharacterized protein</fullName>
    </submittedName>
</protein>
<dbReference type="Proteomes" id="UP000712600">
    <property type="component" value="Unassembled WGS sequence"/>
</dbReference>
<organism evidence="2 3">
    <name type="scientific">Brassica cretica</name>
    <name type="common">Mustard</name>
    <dbReference type="NCBI Taxonomy" id="69181"/>
    <lineage>
        <taxon>Eukaryota</taxon>
        <taxon>Viridiplantae</taxon>
        <taxon>Streptophyta</taxon>
        <taxon>Embryophyta</taxon>
        <taxon>Tracheophyta</taxon>
        <taxon>Spermatophyta</taxon>
        <taxon>Magnoliopsida</taxon>
        <taxon>eudicotyledons</taxon>
        <taxon>Gunneridae</taxon>
        <taxon>Pentapetalae</taxon>
        <taxon>rosids</taxon>
        <taxon>malvids</taxon>
        <taxon>Brassicales</taxon>
        <taxon>Brassicaceae</taxon>
        <taxon>Brassiceae</taxon>
        <taxon>Brassica</taxon>
    </lineage>
</organism>
<dbReference type="AlphaFoldDB" id="A0A8S9QKN0"/>
<comment type="caution">
    <text evidence="2">The sequence shown here is derived from an EMBL/GenBank/DDBJ whole genome shotgun (WGS) entry which is preliminary data.</text>
</comment>
<feature type="compositionally biased region" description="Polar residues" evidence="1">
    <location>
        <begin position="59"/>
        <end position="71"/>
    </location>
</feature>